<feature type="compositionally biased region" description="Polar residues" evidence="1">
    <location>
        <begin position="201"/>
        <end position="213"/>
    </location>
</feature>
<accession>A0AAW1TR09</accession>
<keyword evidence="3" id="KW-1185">Reference proteome</keyword>
<comment type="caution">
    <text evidence="2">The sequence shown here is derived from an EMBL/GenBank/DDBJ whole genome shotgun (WGS) entry which is preliminary data.</text>
</comment>
<feature type="region of interest" description="Disordered" evidence="1">
    <location>
        <begin position="298"/>
        <end position="361"/>
    </location>
</feature>
<gene>
    <name evidence="2" type="ORF">WA026_003331</name>
</gene>
<evidence type="ECO:0000256" key="1">
    <source>
        <dbReference type="SAM" id="MobiDB-lite"/>
    </source>
</evidence>
<organism evidence="2 3">
    <name type="scientific">Henosepilachna vigintioctopunctata</name>
    <dbReference type="NCBI Taxonomy" id="420089"/>
    <lineage>
        <taxon>Eukaryota</taxon>
        <taxon>Metazoa</taxon>
        <taxon>Ecdysozoa</taxon>
        <taxon>Arthropoda</taxon>
        <taxon>Hexapoda</taxon>
        <taxon>Insecta</taxon>
        <taxon>Pterygota</taxon>
        <taxon>Neoptera</taxon>
        <taxon>Endopterygota</taxon>
        <taxon>Coleoptera</taxon>
        <taxon>Polyphaga</taxon>
        <taxon>Cucujiformia</taxon>
        <taxon>Coccinelloidea</taxon>
        <taxon>Coccinellidae</taxon>
        <taxon>Epilachninae</taxon>
        <taxon>Epilachnini</taxon>
        <taxon>Henosepilachna</taxon>
    </lineage>
</organism>
<proteinExistence type="predicted"/>
<dbReference type="EMBL" id="JARQZJ010000001">
    <property type="protein sequence ID" value="KAK9869579.1"/>
    <property type="molecule type" value="Genomic_DNA"/>
</dbReference>
<dbReference type="Proteomes" id="UP001431783">
    <property type="component" value="Unassembled WGS sequence"/>
</dbReference>
<dbReference type="AlphaFoldDB" id="A0AAW1TR09"/>
<feature type="compositionally biased region" description="Polar residues" evidence="1">
    <location>
        <begin position="175"/>
        <end position="189"/>
    </location>
</feature>
<name>A0AAW1TR09_9CUCU</name>
<evidence type="ECO:0000313" key="3">
    <source>
        <dbReference type="Proteomes" id="UP001431783"/>
    </source>
</evidence>
<reference evidence="2 3" key="1">
    <citation type="submission" date="2023-03" db="EMBL/GenBank/DDBJ databases">
        <title>Genome insight into feeding habits of ladybird beetles.</title>
        <authorList>
            <person name="Li H.-S."/>
            <person name="Huang Y.-H."/>
            <person name="Pang H."/>
        </authorList>
    </citation>
    <scope>NUCLEOTIDE SEQUENCE [LARGE SCALE GENOMIC DNA]</scope>
    <source>
        <strain evidence="2">SYSU_2023b</strain>
        <tissue evidence="2">Whole body</tissue>
    </source>
</reference>
<feature type="compositionally biased region" description="Polar residues" evidence="1">
    <location>
        <begin position="225"/>
        <end position="239"/>
    </location>
</feature>
<evidence type="ECO:0000313" key="2">
    <source>
        <dbReference type="EMBL" id="KAK9869579.1"/>
    </source>
</evidence>
<sequence>MICSGSGCSFLIANGEDAVMALVVFHRPGRSPDSLSTPDAPDWAGPILSKRAKRLKAKQRALQGLEPEEEESTLTKCLVPLMASLRFLDNSSPERVPMRGVEVNLEMVPMRGVEVNLQMPPAAIRDQPRPPLESIDDQPGPSSRRRINYDQPGTSSQFMDSQPGPSSRGRIHNDQPGTSYQMMDSQPGPSSLRRIDYDKPGTSSEMMDTQPGPSSLGRIDYDKPGTSSQLMDIQPGPSSQEHIYDILRPSSKIIEIKPKKHLSRSARVHPTPSTSKIVDVRYRKGEKFGSMLKLLRSFDSPQSGSTQSDEEASHILVSPDSSILERSLNEEESDYAMVGPRREAYGNFQGKGPRIKKSGKK</sequence>
<feature type="compositionally biased region" description="Polar residues" evidence="1">
    <location>
        <begin position="151"/>
        <end position="165"/>
    </location>
</feature>
<protein>
    <submittedName>
        <fullName evidence="2">Uncharacterized protein</fullName>
    </submittedName>
</protein>
<feature type="region of interest" description="Disordered" evidence="1">
    <location>
        <begin position="122"/>
        <end position="239"/>
    </location>
</feature>